<dbReference type="InterPro" id="IPR050471">
    <property type="entry name" value="AB_hydrolase"/>
</dbReference>
<reference evidence="2 3" key="1">
    <citation type="submission" date="2016-10" db="EMBL/GenBank/DDBJ databases">
        <authorList>
            <person name="de Groot N.N."/>
        </authorList>
    </citation>
    <scope>NUCLEOTIDE SEQUENCE [LARGE SCALE GENOMIC DNA]</scope>
    <source>
        <strain evidence="2 3">DSM 19219</strain>
    </source>
</reference>
<dbReference type="InterPro" id="IPR029058">
    <property type="entry name" value="AB_hydrolase_fold"/>
</dbReference>
<dbReference type="AlphaFoldDB" id="A0A1H3A3P7"/>
<name>A0A1H3A3P7_9GAMM</name>
<dbReference type="Pfam" id="PF00561">
    <property type="entry name" value="Abhydrolase_1"/>
    <property type="match status" value="1"/>
</dbReference>
<dbReference type="STRING" id="574349.SAMN05443545_104330"/>
<gene>
    <name evidence="2" type="ORF">SAMN05443545_104330</name>
</gene>
<dbReference type="PANTHER" id="PTHR43433">
    <property type="entry name" value="HYDROLASE, ALPHA/BETA FOLD FAMILY PROTEIN"/>
    <property type="match status" value="1"/>
</dbReference>
<dbReference type="SUPFAM" id="SSF53474">
    <property type="entry name" value="alpha/beta-Hydrolases"/>
    <property type="match status" value="1"/>
</dbReference>
<proteinExistence type="predicted"/>
<dbReference type="RefSeq" id="WP_217635515.1">
    <property type="nucleotide sequence ID" value="NZ_BMXH01000001.1"/>
</dbReference>
<dbReference type="GO" id="GO:0004806">
    <property type="term" value="F:triacylglycerol lipase activity"/>
    <property type="evidence" value="ECO:0007669"/>
    <property type="project" value="TreeGrafter"/>
</dbReference>
<evidence type="ECO:0000313" key="2">
    <source>
        <dbReference type="EMBL" id="SDX23529.1"/>
    </source>
</evidence>
<keyword evidence="3" id="KW-1185">Reference proteome</keyword>
<dbReference type="InterPro" id="IPR000073">
    <property type="entry name" value="AB_hydrolase_1"/>
</dbReference>
<evidence type="ECO:0000259" key="1">
    <source>
        <dbReference type="Pfam" id="PF00561"/>
    </source>
</evidence>
<dbReference type="EMBL" id="FNNI01000004">
    <property type="protein sequence ID" value="SDX23529.1"/>
    <property type="molecule type" value="Genomic_DNA"/>
</dbReference>
<dbReference type="Proteomes" id="UP000198500">
    <property type="component" value="Unassembled WGS sequence"/>
</dbReference>
<sequence length="298" mass="32323">MPEKFVSLGGRSLWSQSIGPDQGDTILLVAGANASALMWPDEFVDLLVSQGYRVIRYDHRDTGRSTVMAFDQNPYTVEDLAADAVSILDAWEVDKAHFVGLSIGVTLGQVLALDHPDRLMSLTLMCGAALDVDFVGNIARAFSGESSPDGLPLPNKEVLEALSARAIPSGSMEEELDRRVNEWRLLSGDRLEFDESDFRLREQRCIDHAGTWAQPGNHAMATPVSLRRGQELSKVGVPALVIQGSEDPLNPPPHGKHITDLLPNGRLVEIDGLGHCLPKALLPRIADEITNHAAGVIS</sequence>
<evidence type="ECO:0000313" key="3">
    <source>
        <dbReference type="Proteomes" id="UP000198500"/>
    </source>
</evidence>
<dbReference type="Gene3D" id="3.40.50.1820">
    <property type="entry name" value="alpha/beta hydrolase"/>
    <property type="match status" value="1"/>
</dbReference>
<feature type="domain" description="AB hydrolase-1" evidence="1">
    <location>
        <begin position="25"/>
        <end position="277"/>
    </location>
</feature>
<dbReference type="GO" id="GO:0046503">
    <property type="term" value="P:glycerolipid catabolic process"/>
    <property type="evidence" value="ECO:0007669"/>
    <property type="project" value="TreeGrafter"/>
</dbReference>
<protein>
    <submittedName>
        <fullName evidence="2">10-carbomethoxy-13-deoxycarminomycin esterase/esterase</fullName>
    </submittedName>
</protein>
<dbReference type="PANTHER" id="PTHR43433:SF5">
    <property type="entry name" value="AB HYDROLASE-1 DOMAIN-CONTAINING PROTEIN"/>
    <property type="match status" value="1"/>
</dbReference>
<accession>A0A1H3A3P7</accession>
<organism evidence="2 3">
    <name type="scientific">Aidingimonas halophila</name>
    <dbReference type="NCBI Taxonomy" id="574349"/>
    <lineage>
        <taxon>Bacteria</taxon>
        <taxon>Pseudomonadati</taxon>
        <taxon>Pseudomonadota</taxon>
        <taxon>Gammaproteobacteria</taxon>
        <taxon>Oceanospirillales</taxon>
        <taxon>Halomonadaceae</taxon>
        <taxon>Aidingimonas</taxon>
    </lineage>
</organism>